<evidence type="ECO:0000256" key="4">
    <source>
        <dbReference type="ARBA" id="ARBA00022741"/>
    </source>
</evidence>
<dbReference type="PROSITE" id="PS50929">
    <property type="entry name" value="ABC_TM1F"/>
    <property type="match status" value="1"/>
</dbReference>
<evidence type="ECO:0000256" key="9">
    <source>
        <dbReference type="SAM" id="Phobius"/>
    </source>
</evidence>
<dbReference type="Proteomes" id="UP000092321">
    <property type="component" value="Unassembled WGS sequence"/>
</dbReference>
<keyword evidence="2" id="KW-0813">Transport</keyword>
<evidence type="ECO:0000256" key="8">
    <source>
        <dbReference type="SAM" id="MobiDB-lite"/>
    </source>
</evidence>
<sequence>MSLFFYGSKRLALTAKSSSPSFSRLISGYKMRVTMMPLMKRQLSHGYIKNSFYGKSLFVEGYKSGDFGVMGKRYFGCNNVFFKQQEKKLGNQEINEEKRDEGKRESNENHGEKESNENHGKKESNENHGEKESNDSHGEKPKSNFKEEVKRLFKLLRPEYKWISFAVVCLLLQSSSSMFVPKLTGDLLDLSTKKDDEKKLTDNGRMVFELWGLTEPQFFTCVATVLVVGCLANALRLIVLRTTGERIIARLRTKLLNRIFEQDSKFWDVNKTGDILSRLNSDCVVVSRSLTNNISDGARSLFQGAIGIFMMLSISTELAGSIILFLTPAVVVSRFLGKRAKVISKKVQEKIGEILKINESQLNNQNMIRNYSAERVELVKYSGSIRRLYKESLRDVINSAMAQSTNQILATTSLVSCLLIGTNMVQQGLLTAGELSSFAMYAIYSASAFAGLFNFYNEINKGIGSYSRVVEIYDEKPTISPYNGTKSIQDAVAKYDSKKYPIVEFDNVFFSYPTRQESKIFKNLSFKINQGENIVIVGSSGKGKSSLLNLLFRTYDIESGTIKVYNEDIKQFSLRNYRRHIGVVPQEPPLIAGTILENITYALNDKSFTPEDIAVAIEKANCTQFISSFPKGLETEVTNKSGLSIGQKQRLALARQFLNNPDILFLDESTSALDGVSEKIVATNIQRRSSEDGKTTISIAHRKSTIKFASRILVLGEDGYIVETGTYDELIADKQSKLNDLLAHNIEQI</sequence>
<keyword evidence="7 9" id="KW-0472">Membrane</keyword>
<feature type="transmembrane region" description="Helical" evidence="9">
    <location>
        <begin position="320"/>
        <end position="337"/>
    </location>
</feature>
<dbReference type="PROSITE" id="PS50893">
    <property type="entry name" value="ABC_TRANSPORTER_2"/>
    <property type="match status" value="1"/>
</dbReference>
<dbReference type="Pfam" id="PF00664">
    <property type="entry name" value="ABC_membrane"/>
    <property type="match status" value="1"/>
</dbReference>
<dbReference type="GO" id="GO:0005524">
    <property type="term" value="F:ATP binding"/>
    <property type="evidence" value="ECO:0007669"/>
    <property type="project" value="UniProtKB-KW"/>
</dbReference>
<feature type="domain" description="ABC transmembrane type-1" evidence="11">
    <location>
        <begin position="165"/>
        <end position="461"/>
    </location>
</feature>
<dbReference type="InterPro" id="IPR027417">
    <property type="entry name" value="P-loop_NTPase"/>
</dbReference>
<evidence type="ECO:0000256" key="7">
    <source>
        <dbReference type="ARBA" id="ARBA00023136"/>
    </source>
</evidence>
<gene>
    <name evidence="12" type="ORF">HANVADRAFT_53149</name>
</gene>
<evidence type="ECO:0000259" key="10">
    <source>
        <dbReference type="PROSITE" id="PS50893"/>
    </source>
</evidence>
<dbReference type="GO" id="GO:0015421">
    <property type="term" value="F:ABC-type oligopeptide transporter activity"/>
    <property type="evidence" value="ECO:0007669"/>
    <property type="project" value="TreeGrafter"/>
</dbReference>
<evidence type="ECO:0008006" key="14">
    <source>
        <dbReference type="Google" id="ProtNLM"/>
    </source>
</evidence>
<dbReference type="Gene3D" id="3.40.50.300">
    <property type="entry name" value="P-loop containing nucleotide triphosphate hydrolases"/>
    <property type="match status" value="1"/>
</dbReference>
<dbReference type="CDD" id="cd18573">
    <property type="entry name" value="ABC_6TM_ABCB10_like"/>
    <property type="match status" value="1"/>
</dbReference>
<dbReference type="SUPFAM" id="SSF90123">
    <property type="entry name" value="ABC transporter transmembrane region"/>
    <property type="match status" value="1"/>
</dbReference>
<feature type="region of interest" description="Disordered" evidence="8">
    <location>
        <begin position="91"/>
        <end position="143"/>
    </location>
</feature>
<organism evidence="12 13">
    <name type="scientific">Hanseniaspora valbyensis NRRL Y-1626</name>
    <dbReference type="NCBI Taxonomy" id="766949"/>
    <lineage>
        <taxon>Eukaryota</taxon>
        <taxon>Fungi</taxon>
        <taxon>Dikarya</taxon>
        <taxon>Ascomycota</taxon>
        <taxon>Saccharomycotina</taxon>
        <taxon>Saccharomycetes</taxon>
        <taxon>Saccharomycodales</taxon>
        <taxon>Saccharomycodaceae</taxon>
        <taxon>Hanseniaspora</taxon>
    </lineage>
</organism>
<feature type="domain" description="ABC transporter" evidence="10">
    <location>
        <begin position="503"/>
        <end position="743"/>
    </location>
</feature>
<evidence type="ECO:0000256" key="6">
    <source>
        <dbReference type="ARBA" id="ARBA00022989"/>
    </source>
</evidence>
<evidence type="ECO:0000256" key="2">
    <source>
        <dbReference type="ARBA" id="ARBA00022448"/>
    </source>
</evidence>
<dbReference type="FunFam" id="3.40.50.300:FF:000604">
    <property type="entry name" value="ABC transporter B family member 28"/>
    <property type="match status" value="1"/>
</dbReference>
<evidence type="ECO:0000256" key="3">
    <source>
        <dbReference type="ARBA" id="ARBA00022692"/>
    </source>
</evidence>
<keyword evidence="5" id="KW-0067">ATP-binding</keyword>
<dbReference type="PANTHER" id="PTHR43394:SF1">
    <property type="entry name" value="ATP-BINDING CASSETTE SUB-FAMILY B MEMBER 10, MITOCHONDRIAL"/>
    <property type="match status" value="1"/>
</dbReference>
<keyword evidence="4" id="KW-0547">Nucleotide-binding</keyword>
<dbReference type="PANTHER" id="PTHR43394">
    <property type="entry name" value="ATP-DEPENDENT PERMEASE MDL1, MITOCHONDRIAL"/>
    <property type="match status" value="1"/>
</dbReference>
<dbReference type="GO" id="GO:0090374">
    <property type="term" value="P:oligopeptide export from mitochondrion"/>
    <property type="evidence" value="ECO:0007669"/>
    <property type="project" value="TreeGrafter"/>
</dbReference>
<name>A0A1B7TCE0_9ASCO</name>
<dbReference type="Pfam" id="PF00005">
    <property type="entry name" value="ABC_tran"/>
    <property type="match status" value="1"/>
</dbReference>
<dbReference type="OrthoDB" id="6500128at2759"/>
<dbReference type="InterPro" id="IPR003593">
    <property type="entry name" value="AAA+_ATPase"/>
</dbReference>
<dbReference type="EMBL" id="LXPE01000018">
    <property type="protein sequence ID" value="OBA26409.1"/>
    <property type="molecule type" value="Genomic_DNA"/>
</dbReference>
<comment type="caution">
    <text evidence="12">The sequence shown here is derived from an EMBL/GenBank/DDBJ whole genome shotgun (WGS) entry which is preliminary data.</text>
</comment>
<dbReference type="GO" id="GO:0005743">
    <property type="term" value="C:mitochondrial inner membrane"/>
    <property type="evidence" value="ECO:0007669"/>
    <property type="project" value="TreeGrafter"/>
</dbReference>
<dbReference type="AlphaFoldDB" id="A0A1B7TCE0"/>
<proteinExistence type="predicted"/>
<keyword evidence="13" id="KW-1185">Reference proteome</keyword>
<dbReference type="InterPro" id="IPR003439">
    <property type="entry name" value="ABC_transporter-like_ATP-bd"/>
</dbReference>
<dbReference type="SMART" id="SM00382">
    <property type="entry name" value="AAA"/>
    <property type="match status" value="1"/>
</dbReference>
<evidence type="ECO:0000256" key="1">
    <source>
        <dbReference type="ARBA" id="ARBA00004141"/>
    </source>
</evidence>
<comment type="subcellular location">
    <subcellularLocation>
        <location evidence="1">Membrane</location>
        <topology evidence="1">Multi-pass membrane protein</topology>
    </subcellularLocation>
</comment>
<protein>
    <recommendedName>
        <fullName evidence="14">P-loop containing nucleoside triphosphate hydrolase protein</fullName>
    </recommendedName>
</protein>
<dbReference type="SUPFAM" id="SSF52540">
    <property type="entry name" value="P-loop containing nucleoside triphosphate hydrolases"/>
    <property type="match status" value="1"/>
</dbReference>
<evidence type="ECO:0000313" key="12">
    <source>
        <dbReference type="EMBL" id="OBA26409.1"/>
    </source>
</evidence>
<dbReference type="Gene3D" id="1.20.1560.10">
    <property type="entry name" value="ABC transporter type 1, transmembrane domain"/>
    <property type="match status" value="1"/>
</dbReference>
<evidence type="ECO:0000259" key="11">
    <source>
        <dbReference type="PROSITE" id="PS50929"/>
    </source>
</evidence>
<feature type="transmembrane region" description="Helical" evidence="9">
    <location>
        <begin position="217"/>
        <end position="240"/>
    </location>
</feature>
<evidence type="ECO:0000313" key="13">
    <source>
        <dbReference type="Proteomes" id="UP000092321"/>
    </source>
</evidence>
<dbReference type="InterPro" id="IPR036640">
    <property type="entry name" value="ABC1_TM_sf"/>
</dbReference>
<accession>A0A1B7TCE0</accession>
<reference evidence="13" key="1">
    <citation type="journal article" date="2016" name="Proc. Natl. Acad. Sci. U.S.A.">
        <title>Comparative genomics of biotechnologically important yeasts.</title>
        <authorList>
            <person name="Riley R."/>
            <person name="Haridas S."/>
            <person name="Wolfe K.H."/>
            <person name="Lopes M.R."/>
            <person name="Hittinger C.T."/>
            <person name="Goeker M."/>
            <person name="Salamov A.A."/>
            <person name="Wisecaver J.H."/>
            <person name="Long T.M."/>
            <person name="Calvey C.H."/>
            <person name="Aerts A.L."/>
            <person name="Barry K.W."/>
            <person name="Choi C."/>
            <person name="Clum A."/>
            <person name="Coughlan A.Y."/>
            <person name="Deshpande S."/>
            <person name="Douglass A.P."/>
            <person name="Hanson S.J."/>
            <person name="Klenk H.-P."/>
            <person name="LaButti K.M."/>
            <person name="Lapidus A."/>
            <person name="Lindquist E.A."/>
            <person name="Lipzen A.M."/>
            <person name="Meier-Kolthoff J.P."/>
            <person name="Ohm R.A."/>
            <person name="Otillar R.P."/>
            <person name="Pangilinan J.L."/>
            <person name="Peng Y."/>
            <person name="Rokas A."/>
            <person name="Rosa C.A."/>
            <person name="Scheuner C."/>
            <person name="Sibirny A.A."/>
            <person name="Slot J.C."/>
            <person name="Stielow J.B."/>
            <person name="Sun H."/>
            <person name="Kurtzman C.P."/>
            <person name="Blackwell M."/>
            <person name="Grigoriev I.V."/>
            <person name="Jeffries T.W."/>
        </authorList>
    </citation>
    <scope>NUCLEOTIDE SEQUENCE [LARGE SCALE GENOMIC DNA]</scope>
    <source>
        <strain evidence="13">NRRL Y-1626</strain>
    </source>
</reference>
<dbReference type="GO" id="GO:0016887">
    <property type="term" value="F:ATP hydrolysis activity"/>
    <property type="evidence" value="ECO:0007669"/>
    <property type="project" value="InterPro"/>
</dbReference>
<evidence type="ECO:0000256" key="5">
    <source>
        <dbReference type="ARBA" id="ARBA00022840"/>
    </source>
</evidence>
<dbReference type="InterPro" id="IPR011527">
    <property type="entry name" value="ABC1_TM_dom"/>
</dbReference>
<keyword evidence="6 9" id="KW-1133">Transmembrane helix</keyword>
<keyword evidence="3 9" id="KW-0812">Transmembrane</keyword>
<dbReference type="InterPro" id="IPR039421">
    <property type="entry name" value="Type_1_exporter"/>
</dbReference>